<sequence length="355" mass="37176">MIDPLRPRHLALAATAVAVLMTAACGGTTIDDAEESGGSGPTGTADPDAEIPEGLKIDFLPKQLNNPYSDIVNAGGAQAVEELAGEYTERGGTEATADSQVEYINAASQAASDVIVIAANDPDAVCPALNEARDNGAAIVGYDSNANCTDVFVNQSSDELIGRALVEMISAQLDGEGTFAILSATPNATNQNTWIAAMEEILQEDEYADLELVDTVYGNDDDLESFQEMQGLMQSYPDLDGVVSPTTVGIAAAARYVSDSEYKGEVAITGLGTPNQMREFVEDGTVEEFALWNPHELGYLAGYTGAALKAGQITGAEGETFTAGELGEYTVGADGEVVLGPPTVFNEDNIDDFDF</sequence>
<dbReference type="InterPro" id="IPR050555">
    <property type="entry name" value="Bact_Solute-Bind_Prot2"/>
</dbReference>
<feature type="domain" description="Periplasmic binding protein" evidence="4">
    <location>
        <begin position="57"/>
        <end position="312"/>
    </location>
</feature>
<dbReference type="NCBIfam" id="TIGR02637">
    <property type="entry name" value="RhaS"/>
    <property type="match status" value="1"/>
</dbReference>
<dbReference type="Pfam" id="PF13407">
    <property type="entry name" value="Peripla_BP_4"/>
    <property type="match status" value="1"/>
</dbReference>
<dbReference type="GO" id="GO:0030288">
    <property type="term" value="C:outer membrane-bounded periplasmic space"/>
    <property type="evidence" value="ECO:0007669"/>
    <property type="project" value="TreeGrafter"/>
</dbReference>
<evidence type="ECO:0000259" key="4">
    <source>
        <dbReference type="Pfam" id="PF13407"/>
    </source>
</evidence>
<name>A0A7Z0J830_9ACTN</name>
<dbReference type="EMBL" id="JACCFS010000001">
    <property type="protein sequence ID" value="NYJ32312.1"/>
    <property type="molecule type" value="Genomic_DNA"/>
</dbReference>
<dbReference type="PROSITE" id="PS51257">
    <property type="entry name" value="PROKAR_LIPOPROTEIN"/>
    <property type="match status" value="1"/>
</dbReference>
<keyword evidence="3" id="KW-0732">Signal</keyword>
<organism evidence="5 6">
    <name type="scientific">Nocardiopsis aegyptia</name>
    <dbReference type="NCBI Taxonomy" id="220378"/>
    <lineage>
        <taxon>Bacteria</taxon>
        <taxon>Bacillati</taxon>
        <taxon>Actinomycetota</taxon>
        <taxon>Actinomycetes</taxon>
        <taxon>Streptosporangiales</taxon>
        <taxon>Nocardiopsidaceae</taxon>
        <taxon>Nocardiopsis</taxon>
    </lineage>
</organism>
<dbReference type="Gene3D" id="3.40.50.2300">
    <property type="match status" value="2"/>
</dbReference>
<gene>
    <name evidence="5" type="ORF">HNR10_000193</name>
</gene>
<feature type="region of interest" description="Disordered" evidence="2">
    <location>
        <begin position="30"/>
        <end position="51"/>
    </location>
</feature>
<dbReference type="InterPro" id="IPR013459">
    <property type="entry name" value="RhaS"/>
</dbReference>
<dbReference type="GO" id="GO:0030246">
    <property type="term" value="F:carbohydrate binding"/>
    <property type="evidence" value="ECO:0007669"/>
    <property type="project" value="TreeGrafter"/>
</dbReference>
<proteinExistence type="predicted"/>
<dbReference type="Proteomes" id="UP000572051">
    <property type="component" value="Unassembled WGS sequence"/>
</dbReference>
<evidence type="ECO:0000256" key="1">
    <source>
        <dbReference type="ARBA" id="ARBA00004196"/>
    </source>
</evidence>
<protein>
    <submittedName>
        <fullName evidence="5">Rhamnose transport system substrate-binding protein</fullName>
    </submittedName>
</protein>
<reference evidence="5 6" key="1">
    <citation type="submission" date="2020-07" db="EMBL/GenBank/DDBJ databases">
        <title>Sequencing the genomes of 1000 actinobacteria strains.</title>
        <authorList>
            <person name="Klenk H.-P."/>
        </authorList>
    </citation>
    <scope>NUCLEOTIDE SEQUENCE [LARGE SCALE GENOMIC DNA]</scope>
    <source>
        <strain evidence="5 6">DSM 44442</strain>
    </source>
</reference>
<comment type="caution">
    <text evidence="5">The sequence shown here is derived from an EMBL/GenBank/DDBJ whole genome shotgun (WGS) entry which is preliminary data.</text>
</comment>
<dbReference type="PANTHER" id="PTHR30036:SF8">
    <property type="entry name" value="ABC-TYPE SUGAR TRANSPORT SYSTEM PERIPLASMIC COMPONENT-LIKE PROTEIN"/>
    <property type="match status" value="1"/>
</dbReference>
<feature type="chain" id="PRO_5039329171" evidence="3">
    <location>
        <begin position="27"/>
        <end position="355"/>
    </location>
</feature>
<dbReference type="PANTHER" id="PTHR30036">
    <property type="entry name" value="D-XYLOSE-BINDING PERIPLASMIC PROTEIN"/>
    <property type="match status" value="1"/>
</dbReference>
<comment type="subcellular location">
    <subcellularLocation>
        <location evidence="1">Cell envelope</location>
    </subcellularLocation>
</comment>
<dbReference type="RefSeq" id="WP_179820066.1">
    <property type="nucleotide sequence ID" value="NZ_JACCFS010000001.1"/>
</dbReference>
<evidence type="ECO:0000313" key="5">
    <source>
        <dbReference type="EMBL" id="NYJ32312.1"/>
    </source>
</evidence>
<accession>A0A7Z0J830</accession>
<dbReference type="SUPFAM" id="SSF53822">
    <property type="entry name" value="Periplasmic binding protein-like I"/>
    <property type="match status" value="1"/>
</dbReference>
<evidence type="ECO:0000256" key="3">
    <source>
        <dbReference type="SAM" id="SignalP"/>
    </source>
</evidence>
<evidence type="ECO:0000313" key="6">
    <source>
        <dbReference type="Proteomes" id="UP000572051"/>
    </source>
</evidence>
<dbReference type="AlphaFoldDB" id="A0A7Z0J830"/>
<keyword evidence="6" id="KW-1185">Reference proteome</keyword>
<dbReference type="CDD" id="cd20000">
    <property type="entry name" value="PBP1_ABC_rhamnose"/>
    <property type="match status" value="1"/>
</dbReference>
<dbReference type="GO" id="GO:0015762">
    <property type="term" value="P:rhamnose transmembrane transport"/>
    <property type="evidence" value="ECO:0007669"/>
    <property type="project" value="InterPro"/>
</dbReference>
<dbReference type="InterPro" id="IPR025997">
    <property type="entry name" value="SBP_2_dom"/>
</dbReference>
<evidence type="ECO:0000256" key="2">
    <source>
        <dbReference type="SAM" id="MobiDB-lite"/>
    </source>
</evidence>
<dbReference type="InterPro" id="IPR028082">
    <property type="entry name" value="Peripla_BP_I"/>
</dbReference>
<feature type="signal peptide" evidence="3">
    <location>
        <begin position="1"/>
        <end position="26"/>
    </location>
</feature>